<dbReference type="EMBL" id="QXTE01000006">
    <property type="protein sequence ID" value="TFK15089.1"/>
    <property type="molecule type" value="Genomic_DNA"/>
</dbReference>
<organism evidence="1 2">
    <name type="scientific">Platysternon megacephalum</name>
    <name type="common">big-headed turtle</name>
    <dbReference type="NCBI Taxonomy" id="55544"/>
    <lineage>
        <taxon>Eukaryota</taxon>
        <taxon>Metazoa</taxon>
        <taxon>Chordata</taxon>
        <taxon>Craniata</taxon>
        <taxon>Vertebrata</taxon>
        <taxon>Euteleostomi</taxon>
        <taxon>Archelosauria</taxon>
        <taxon>Testudinata</taxon>
        <taxon>Testudines</taxon>
        <taxon>Cryptodira</taxon>
        <taxon>Durocryptodira</taxon>
        <taxon>Testudinoidea</taxon>
        <taxon>Platysternidae</taxon>
        <taxon>Platysternon</taxon>
    </lineage>
</organism>
<comment type="caution">
    <text evidence="1">The sequence shown here is derived from an EMBL/GenBank/DDBJ whole genome shotgun (WGS) entry which is preliminary data.</text>
</comment>
<reference evidence="1 2" key="2">
    <citation type="submission" date="2019-04" db="EMBL/GenBank/DDBJ databases">
        <title>The genome sequence of big-headed turtle.</title>
        <authorList>
            <person name="Gong S."/>
        </authorList>
    </citation>
    <scope>NUCLEOTIDE SEQUENCE [LARGE SCALE GENOMIC DNA]</scope>
    <source>
        <strain evidence="1">DO16091913</strain>
        <tissue evidence="1">Muscle</tissue>
    </source>
</reference>
<name>A0A4D9EWQ2_9SAUR</name>
<protein>
    <submittedName>
        <fullName evidence="1">Zeta-sarcoglycan</fullName>
    </submittedName>
</protein>
<gene>
    <name evidence="1" type="ORF">DR999_PMT01374</name>
</gene>
<proteinExistence type="predicted"/>
<evidence type="ECO:0000313" key="2">
    <source>
        <dbReference type="Proteomes" id="UP000297703"/>
    </source>
</evidence>
<dbReference type="Proteomes" id="UP000297703">
    <property type="component" value="Unassembled WGS sequence"/>
</dbReference>
<keyword evidence="2" id="KW-1185">Reference proteome</keyword>
<evidence type="ECO:0000313" key="1">
    <source>
        <dbReference type="EMBL" id="TFK15089.1"/>
    </source>
</evidence>
<sequence>MGLLRVHGNWVITNIRDGNRFKEEQEKGGSGGEGECARKLLFQYSDSLLFIRLQSRPGASEPLCVDSCSRTEGQLSRKIFPSVSFIICDLELALGKYGNSLWKAEAISFSLSISHFINKRNPNFWGR</sequence>
<dbReference type="AlphaFoldDB" id="A0A4D9EWQ2"/>
<accession>A0A4D9EWQ2</accession>
<reference evidence="1 2" key="1">
    <citation type="submission" date="2019-04" db="EMBL/GenBank/DDBJ databases">
        <title>Draft genome of the big-headed turtle Platysternon megacephalum.</title>
        <authorList>
            <person name="Gong S."/>
        </authorList>
    </citation>
    <scope>NUCLEOTIDE SEQUENCE [LARGE SCALE GENOMIC DNA]</scope>
    <source>
        <strain evidence="1">DO16091913</strain>
        <tissue evidence="1">Muscle</tissue>
    </source>
</reference>